<reference evidence="1 2" key="1">
    <citation type="submission" date="2019-07" db="EMBL/GenBank/DDBJ databases">
        <title>Lentzea xizangensis sp. nov., isolated from Qinghai-Tibetan Plateau Soils.</title>
        <authorList>
            <person name="Huang J."/>
        </authorList>
    </citation>
    <scope>NUCLEOTIDE SEQUENCE [LARGE SCALE GENOMIC DNA]</scope>
    <source>
        <strain evidence="1 2">FXJ1.1311</strain>
    </source>
</reference>
<accession>A0A563EVV4</accession>
<dbReference type="OrthoDB" id="3629231at2"/>
<dbReference type="RefSeq" id="WP_146351649.1">
    <property type="nucleotide sequence ID" value="NZ_VOBR01000007.1"/>
</dbReference>
<name>A0A563EVV4_9PSEU</name>
<evidence type="ECO:0000313" key="1">
    <source>
        <dbReference type="EMBL" id="TWP51830.1"/>
    </source>
</evidence>
<dbReference type="EMBL" id="VOBR01000007">
    <property type="protein sequence ID" value="TWP51830.1"/>
    <property type="molecule type" value="Genomic_DNA"/>
</dbReference>
<proteinExistence type="predicted"/>
<protein>
    <submittedName>
        <fullName evidence="1">Uncharacterized protein</fullName>
    </submittedName>
</protein>
<keyword evidence="2" id="KW-1185">Reference proteome</keyword>
<organism evidence="1 2">
    <name type="scientific">Lentzea tibetensis</name>
    <dbReference type="NCBI Taxonomy" id="2591470"/>
    <lineage>
        <taxon>Bacteria</taxon>
        <taxon>Bacillati</taxon>
        <taxon>Actinomycetota</taxon>
        <taxon>Actinomycetes</taxon>
        <taxon>Pseudonocardiales</taxon>
        <taxon>Pseudonocardiaceae</taxon>
        <taxon>Lentzea</taxon>
    </lineage>
</organism>
<evidence type="ECO:0000313" key="2">
    <source>
        <dbReference type="Proteomes" id="UP000316639"/>
    </source>
</evidence>
<dbReference type="Proteomes" id="UP000316639">
    <property type="component" value="Unassembled WGS sequence"/>
</dbReference>
<sequence>MSVRTEVPLLREAVARLHDSWRELIVTVTEDRPAGCGLAVADDVSDTISDGLSWLDSALRTLDSGPCPENVYRAAVELEALRRRYEERMRSYLAVSDLLTGIRGHGPEWRGWAGSVISSGARCAEPMQAVCDALMRCWREITDEGGGTR</sequence>
<dbReference type="AlphaFoldDB" id="A0A563EVV4"/>
<gene>
    <name evidence="1" type="ORF">FKR81_13335</name>
</gene>
<comment type="caution">
    <text evidence="1">The sequence shown here is derived from an EMBL/GenBank/DDBJ whole genome shotgun (WGS) entry which is preliminary data.</text>
</comment>